<proteinExistence type="inferred from homology"/>
<dbReference type="PROSITE" id="PS50118">
    <property type="entry name" value="HMG_BOX_2"/>
    <property type="match status" value="1"/>
</dbReference>
<evidence type="ECO:0000256" key="1">
    <source>
        <dbReference type="ARBA" id="ARBA00004123"/>
    </source>
</evidence>
<comment type="subcellular location">
    <subcellularLocation>
        <location evidence="1">Nucleus</location>
    </subcellularLocation>
</comment>
<dbReference type="GO" id="GO:0000978">
    <property type="term" value="F:RNA polymerase II cis-regulatory region sequence-specific DNA binding"/>
    <property type="evidence" value="ECO:0007669"/>
    <property type="project" value="TreeGrafter"/>
</dbReference>
<keyword evidence="6" id="KW-0010">Activator</keyword>
<feature type="compositionally biased region" description="Low complexity" evidence="10">
    <location>
        <begin position="498"/>
        <end position="510"/>
    </location>
</feature>
<evidence type="ECO:0000256" key="2">
    <source>
        <dbReference type="ARBA" id="ARBA00006569"/>
    </source>
</evidence>
<dbReference type="GO" id="GO:1990907">
    <property type="term" value="C:beta-catenin-TCF complex"/>
    <property type="evidence" value="ECO:0007669"/>
    <property type="project" value="TreeGrafter"/>
</dbReference>
<evidence type="ECO:0000256" key="7">
    <source>
        <dbReference type="ARBA" id="ARBA00023163"/>
    </source>
</evidence>
<dbReference type="Pfam" id="PF00505">
    <property type="entry name" value="HMG_box"/>
    <property type="match status" value="1"/>
</dbReference>
<dbReference type="GO" id="GO:0060070">
    <property type="term" value="P:canonical Wnt signaling pathway"/>
    <property type="evidence" value="ECO:0007669"/>
    <property type="project" value="TreeGrafter"/>
</dbReference>
<dbReference type="PANTHER" id="PTHR10373:SF38">
    <property type="entry name" value="PROTEIN PANGOLIN, ISOFORM J"/>
    <property type="match status" value="1"/>
</dbReference>
<sequence>MNNSNSNSNMSSDEIRQVHKLTANESLFELNNMTDLNKSDSSCTSLSFTYSSTGMKMSSFINEQSYCTPSEIRSKSCIMIPRVTTCTSCSTSSSSCCYSSSMNSLNNAVSRKSFSSDILMNPCYGLPQNDFSHPYHQNQTFSPVFNNPEMNHKTPLDNVQCDEYSTDIQYSTNQYQKIWGQSSETQHEPSGDRCNLTDASILGTEDPLNKLQAWLKSPFEECDMKWNSQFLENTIKFSKGTLSPNCEPIVTTANKTGSMFNDLSAPSVSTITECVSCKTANNSVEHLATNESKPYQYQNNLHHQLHDNIFTHPNTFTMHKFMKSSGDYLNTNVSKQKVNVEEKVKLTDKSEPHKRSIKYNGHIKKPLNAFMLFMKEMRAQVIAECTLKESAAINQILGRKWHALTREAQAKYYKLAKQEKEIHQRLYPGWSARDNYATQVRRRSRATKLSRNIVTTTPVTGNSNTSGSNSSSDKIYATHSFPDSEFWYSSNNRNNTLSHNNSSSNSSNSSACTQQFPDSHLPQTLNSSFAQTYSSLRTQYELFNTDAPMNKVDAALTPNYNQPYNFDQLTKMSLSKPNYCLNYRQLLSSNAVNNPKELNTLQPFTENQYSQVQSSQKSMKPTILYIHCHIQIMVRLFIHLSETTVEHVDDSLLRDRNVPLIYEIKNPVTPTSSVEDQLNLRSDISYLTESSSYTEERNNAPLNLWQDNESIAHQNASEYSCYPSSHLGFYPSNDCSSPKFTDTLQQCNTKSDVLGFESMSEMQQHRNYFRDISYLQGNHQNTYFIKYFQTNPYITSDDAHLQSSSNVPLSSCQIKSNDSFISPSESSFAINAGQLNSKSTDHKYVEQYFGSESIRKQTTKLFTPNSNESLLL</sequence>
<keyword evidence="5 9" id="KW-0238">DNA-binding</keyword>
<evidence type="ECO:0000313" key="12">
    <source>
        <dbReference type="Proteomes" id="UP000050795"/>
    </source>
</evidence>
<evidence type="ECO:0000256" key="6">
    <source>
        <dbReference type="ARBA" id="ARBA00023159"/>
    </source>
</evidence>
<evidence type="ECO:0000256" key="5">
    <source>
        <dbReference type="ARBA" id="ARBA00023125"/>
    </source>
</evidence>
<dbReference type="AlphaFoldDB" id="A0AA85ITC0"/>
<dbReference type="InterPro" id="IPR009071">
    <property type="entry name" value="HMG_box_dom"/>
</dbReference>
<keyword evidence="8 9" id="KW-0539">Nucleus</keyword>
<keyword evidence="7" id="KW-0804">Transcription</keyword>
<keyword evidence="12" id="KW-1185">Reference proteome</keyword>
<name>A0AA85ITC0_TRIRE</name>
<protein>
    <recommendedName>
        <fullName evidence="11">HMG box domain-containing protein</fullName>
    </recommendedName>
</protein>
<dbReference type="GO" id="GO:0000981">
    <property type="term" value="F:DNA-binding transcription factor activity, RNA polymerase II-specific"/>
    <property type="evidence" value="ECO:0007669"/>
    <property type="project" value="TreeGrafter"/>
</dbReference>
<evidence type="ECO:0000256" key="4">
    <source>
        <dbReference type="ARBA" id="ARBA00023015"/>
    </source>
</evidence>
<comment type="similarity">
    <text evidence="2">Belongs to the TCF/LEF family.</text>
</comment>
<feature type="region of interest" description="Disordered" evidence="10">
    <location>
        <begin position="438"/>
        <end position="474"/>
    </location>
</feature>
<evidence type="ECO:0000256" key="9">
    <source>
        <dbReference type="PROSITE-ProRule" id="PRU00267"/>
    </source>
</evidence>
<dbReference type="InterPro" id="IPR036910">
    <property type="entry name" value="HMG_box_dom_sf"/>
</dbReference>
<feature type="DNA-binding region" description="HMG box" evidence="9">
    <location>
        <begin position="363"/>
        <end position="431"/>
    </location>
</feature>
<keyword evidence="4" id="KW-0805">Transcription regulation</keyword>
<evidence type="ECO:0000313" key="13">
    <source>
        <dbReference type="WBParaSite" id="TREG1_10390.1"/>
    </source>
</evidence>
<reference evidence="13" key="2">
    <citation type="submission" date="2023-11" db="UniProtKB">
        <authorList>
            <consortium name="WormBaseParasite"/>
        </authorList>
    </citation>
    <scope>IDENTIFICATION</scope>
</reference>
<evidence type="ECO:0000256" key="10">
    <source>
        <dbReference type="SAM" id="MobiDB-lite"/>
    </source>
</evidence>
<feature type="region of interest" description="Disordered" evidence="10">
    <location>
        <begin position="498"/>
        <end position="518"/>
    </location>
</feature>
<dbReference type="InterPro" id="IPR024940">
    <property type="entry name" value="TCF/LEF"/>
</dbReference>
<dbReference type="SMART" id="SM00398">
    <property type="entry name" value="HMG"/>
    <property type="match status" value="1"/>
</dbReference>
<dbReference type="PANTHER" id="PTHR10373">
    <property type="entry name" value="TRANSCRIPTION FACTOR 7 FAMILY MEMBER"/>
    <property type="match status" value="1"/>
</dbReference>
<evidence type="ECO:0000259" key="11">
    <source>
        <dbReference type="PROSITE" id="PS50118"/>
    </source>
</evidence>
<feature type="compositionally biased region" description="Low complexity" evidence="10">
    <location>
        <begin position="454"/>
        <end position="472"/>
    </location>
</feature>
<organism evidence="12 13">
    <name type="scientific">Trichobilharzia regenti</name>
    <name type="common">Nasal bird schistosome</name>
    <dbReference type="NCBI Taxonomy" id="157069"/>
    <lineage>
        <taxon>Eukaryota</taxon>
        <taxon>Metazoa</taxon>
        <taxon>Spiralia</taxon>
        <taxon>Lophotrochozoa</taxon>
        <taxon>Platyhelminthes</taxon>
        <taxon>Trematoda</taxon>
        <taxon>Digenea</taxon>
        <taxon>Strigeidida</taxon>
        <taxon>Schistosomatoidea</taxon>
        <taxon>Schistosomatidae</taxon>
        <taxon>Trichobilharzia</taxon>
    </lineage>
</organism>
<dbReference type="CDD" id="cd21996">
    <property type="entry name" value="HMG-box_TCF7-like"/>
    <property type="match status" value="1"/>
</dbReference>
<dbReference type="GO" id="GO:0000785">
    <property type="term" value="C:chromatin"/>
    <property type="evidence" value="ECO:0007669"/>
    <property type="project" value="TreeGrafter"/>
</dbReference>
<dbReference type="WBParaSite" id="TREG1_10390.1">
    <property type="protein sequence ID" value="TREG1_10390.1"/>
    <property type="gene ID" value="TREG1_10390"/>
</dbReference>
<reference evidence="12" key="1">
    <citation type="submission" date="2022-06" db="EMBL/GenBank/DDBJ databases">
        <authorList>
            <person name="Berger JAMES D."/>
            <person name="Berger JAMES D."/>
        </authorList>
    </citation>
    <scope>NUCLEOTIDE SEQUENCE [LARGE SCALE GENOMIC DNA]</scope>
</reference>
<dbReference type="Proteomes" id="UP000050795">
    <property type="component" value="Unassembled WGS sequence"/>
</dbReference>
<dbReference type="Gene3D" id="1.10.30.10">
    <property type="entry name" value="High mobility group box domain"/>
    <property type="match status" value="1"/>
</dbReference>
<evidence type="ECO:0000256" key="3">
    <source>
        <dbReference type="ARBA" id="ARBA00022687"/>
    </source>
</evidence>
<keyword evidence="3" id="KW-0879">Wnt signaling pathway</keyword>
<feature type="domain" description="HMG box" evidence="11">
    <location>
        <begin position="363"/>
        <end position="431"/>
    </location>
</feature>
<dbReference type="SUPFAM" id="SSF47095">
    <property type="entry name" value="HMG-box"/>
    <property type="match status" value="1"/>
</dbReference>
<dbReference type="FunFam" id="1.10.30.10:FF:000001">
    <property type="entry name" value="transcription factor 7 isoform X2"/>
    <property type="match status" value="1"/>
</dbReference>
<evidence type="ECO:0000256" key="8">
    <source>
        <dbReference type="ARBA" id="ARBA00023242"/>
    </source>
</evidence>
<accession>A0AA85ITC0</accession>